<dbReference type="AlphaFoldDB" id="A0A1K2HBR1"/>
<dbReference type="Pfam" id="PF01575">
    <property type="entry name" value="MaoC_dehydratas"/>
    <property type="match status" value="1"/>
</dbReference>
<dbReference type="SUPFAM" id="SSF54637">
    <property type="entry name" value="Thioesterase/thiol ester dehydrase-isomerase"/>
    <property type="match status" value="1"/>
</dbReference>
<proteinExistence type="predicted"/>
<evidence type="ECO:0000313" key="3">
    <source>
        <dbReference type="Proteomes" id="UP000186513"/>
    </source>
</evidence>
<dbReference type="PANTHER" id="PTHR43664:SF1">
    <property type="entry name" value="BETA-METHYLMALYL-COA DEHYDRATASE"/>
    <property type="match status" value="1"/>
</dbReference>
<feature type="domain" description="MaoC-like" evidence="1">
    <location>
        <begin position="13"/>
        <end position="116"/>
    </location>
</feature>
<protein>
    <submittedName>
        <fullName evidence="2">Acyl dehydratase</fullName>
    </submittedName>
</protein>
<dbReference type="Proteomes" id="UP000186513">
    <property type="component" value="Unassembled WGS sequence"/>
</dbReference>
<gene>
    <name evidence="2" type="ORF">SAMN02745887_01182</name>
</gene>
<dbReference type="CDD" id="cd03454">
    <property type="entry name" value="YdeM"/>
    <property type="match status" value="1"/>
</dbReference>
<keyword evidence="3" id="KW-1185">Reference proteome</keyword>
<sequence>MDLMALYFEDLKPGRVFKAGPITVDPTQASEFARQYDPQPFHLKEAAGAASVFGSLVISGWQTAAYSMRMLADSELAGIANGLVGLQIDKLMWHQPVQPGDVLSTEFDVMSRKQSRSKPGFGVVQLAWRTFNQRGELVMSLENAIWVAVRGEGQGPSHG</sequence>
<dbReference type="PANTHER" id="PTHR43664">
    <property type="entry name" value="MONOAMINE OXIDASE-RELATED"/>
    <property type="match status" value="1"/>
</dbReference>
<dbReference type="InterPro" id="IPR052342">
    <property type="entry name" value="MCH/BMMD"/>
</dbReference>
<name>A0A1K2HBR1_9NEIS</name>
<evidence type="ECO:0000313" key="2">
    <source>
        <dbReference type="EMBL" id="SFZ74248.1"/>
    </source>
</evidence>
<reference evidence="2 3" key="1">
    <citation type="submission" date="2016-11" db="EMBL/GenBank/DDBJ databases">
        <authorList>
            <person name="Jaros S."/>
            <person name="Januszkiewicz K."/>
            <person name="Wedrychowicz H."/>
        </authorList>
    </citation>
    <scope>NUCLEOTIDE SEQUENCE [LARGE SCALE GENOMIC DNA]</scope>
    <source>
        <strain evidence="2 3">DSM 18899</strain>
    </source>
</reference>
<organism evidence="2 3">
    <name type="scientific">Chitinimonas taiwanensis DSM 18899</name>
    <dbReference type="NCBI Taxonomy" id="1121279"/>
    <lineage>
        <taxon>Bacteria</taxon>
        <taxon>Pseudomonadati</taxon>
        <taxon>Pseudomonadota</taxon>
        <taxon>Betaproteobacteria</taxon>
        <taxon>Neisseriales</taxon>
        <taxon>Chitinibacteraceae</taxon>
        <taxon>Chitinimonas</taxon>
    </lineage>
</organism>
<dbReference type="Gene3D" id="3.10.129.10">
    <property type="entry name" value="Hotdog Thioesterase"/>
    <property type="match status" value="1"/>
</dbReference>
<evidence type="ECO:0000259" key="1">
    <source>
        <dbReference type="Pfam" id="PF01575"/>
    </source>
</evidence>
<accession>A0A1K2HBR1</accession>
<dbReference type="InterPro" id="IPR002539">
    <property type="entry name" value="MaoC-like_dom"/>
</dbReference>
<dbReference type="InterPro" id="IPR029069">
    <property type="entry name" value="HotDog_dom_sf"/>
</dbReference>
<dbReference type="STRING" id="1121279.SAMN02745887_01182"/>
<dbReference type="EMBL" id="FPKR01000004">
    <property type="protein sequence ID" value="SFZ74248.1"/>
    <property type="molecule type" value="Genomic_DNA"/>
</dbReference>